<name>A0A8S5SCT7_9CAUD</name>
<dbReference type="EMBL" id="BK032573">
    <property type="protein sequence ID" value="DAF48761.1"/>
    <property type="molecule type" value="Genomic_DNA"/>
</dbReference>
<evidence type="ECO:0000313" key="1">
    <source>
        <dbReference type="EMBL" id="DAF48761.1"/>
    </source>
</evidence>
<reference evidence="1" key="1">
    <citation type="journal article" date="2021" name="Proc. Natl. Acad. Sci. U.S.A.">
        <title>A Catalog of Tens of Thousands of Viruses from Human Metagenomes Reveals Hidden Associations with Chronic Diseases.</title>
        <authorList>
            <person name="Tisza M.J."/>
            <person name="Buck C.B."/>
        </authorList>
    </citation>
    <scope>NUCLEOTIDE SEQUENCE</scope>
    <source>
        <strain evidence="1">Ctt1f11</strain>
    </source>
</reference>
<sequence length="37" mass="4207">MEHMYILLYLFSSCNKIKEKHAASLLSCLEKAPSCCT</sequence>
<protein>
    <submittedName>
        <fullName evidence="1">Uncharacterized protein</fullName>
    </submittedName>
</protein>
<organism evidence="1">
    <name type="scientific">Siphoviridae sp. ctt1f11</name>
    <dbReference type="NCBI Taxonomy" id="2827959"/>
    <lineage>
        <taxon>Viruses</taxon>
        <taxon>Duplodnaviria</taxon>
        <taxon>Heunggongvirae</taxon>
        <taxon>Uroviricota</taxon>
        <taxon>Caudoviricetes</taxon>
    </lineage>
</organism>
<proteinExistence type="predicted"/>
<accession>A0A8S5SCT7</accession>